<dbReference type="AlphaFoldDB" id="A0A1R2BDW8"/>
<evidence type="ECO:0000313" key="5">
    <source>
        <dbReference type="Proteomes" id="UP000187209"/>
    </source>
</evidence>
<name>A0A1R2BDW8_9CILI</name>
<evidence type="ECO:0000256" key="3">
    <source>
        <dbReference type="SAM" id="Coils"/>
    </source>
</evidence>
<evidence type="ECO:0000256" key="1">
    <source>
        <dbReference type="ARBA" id="ARBA00004123"/>
    </source>
</evidence>
<protein>
    <submittedName>
        <fullName evidence="4">Uncharacterized protein</fullName>
    </submittedName>
</protein>
<evidence type="ECO:0000256" key="2">
    <source>
        <dbReference type="ARBA" id="ARBA00023242"/>
    </source>
</evidence>
<dbReference type="EMBL" id="MPUH01000720">
    <property type="protein sequence ID" value="OMJ74930.1"/>
    <property type="molecule type" value="Genomic_DNA"/>
</dbReference>
<keyword evidence="5" id="KW-1185">Reference proteome</keyword>
<organism evidence="4 5">
    <name type="scientific">Stentor coeruleus</name>
    <dbReference type="NCBI Taxonomy" id="5963"/>
    <lineage>
        <taxon>Eukaryota</taxon>
        <taxon>Sar</taxon>
        <taxon>Alveolata</taxon>
        <taxon>Ciliophora</taxon>
        <taxon>Postciliodesmatophora</taxon>
        <taxon>Heterotrichea</taxon>
        <taxon>Heterotrichida</taxon>
        <taxon>Stentoridae</taxon>
        <taxon>Stentor</taxon>
    </lineage>
</organism>
<dbReference type="GO" id="GO:0006397">
    <property type="term" value="P:mRNA processing"/>
    <property type="evidence" value="ECO:0007669"/>
    <property type="project" value="InterPro"/>
</dbReference>
<feature type="coiled-coil region" evidence="3">
    <location>
        <begin position="86"/>
        <end position="113"/>
    </location>
</feature>
<accession>A0A1R2BDW8</accession>
<comment type="subcellular location">
    <subcellularLocation>
        <location evidence="1">Nucleus</location>
    </subcellularLocation>
</comment>
<reference evidence="4 5" key="1">
    <citation type="submission" date="2016-11" db="EMBL/GenBank/DDBJ databases">
        <title>The macronuclear genome of Stentor coeruleus: a giant cell with tiny introns.</title>
        <authorList>
            <person name="Slabodnick M."/>
            <person name="Ruby J.G."/>
            <person name="Reiff S.B."/>
            <person name="Swart E.C."/>
            <person name="Gosai S."/>
            <person name="Prabakaran S."/>
            <person name="Witkowska E."/>
            <person name="Larue G.E."/>
            <person name="Fisher S."/>
            <person name="Freeman R.M."/>
            <person name="Gunawardena J."/>
            <person name="Chu W."/>
            <person name="Stover N.A."/>
            <person name="Gregory B.D."/>
            <person name="Nowacki M."/>
            <person name="Derisi J."/>
            <person name="Roy S.W."/>
            <person name="Marshall W.F."/>
            <person name="Sood P."/>
        </authorList>
    </citation>
    <scope>NUCLEOTIDE SEQUENCE [LARGE SCALE GENOMIC DNA]</scope>
    <source>
        <strain evidence="4">WM001</strain>
    </source>
</reference>
<sequence>MDPSGYIDDETIIKRLIYKEKPDMRSLAQKCIELEKTDYSKVHASERDENIRTLHEELNSLEHMTEKQAVLHEMFVSEQDFHKKKQEELRKDIENCAKEIEGMKEELEMEKNVRANLLEYEAYAKNINTMPRCEETMELIEKVDEQHAEVCKIMEMKNEKLREVEMRCKNIVESIKDMIKEVEESVGSF</sequence>
<dbReference type="InterPro" id="IPR008501">
    <property type="entry name" value="THOC7/Mft1"/>
</dbReference>
<keyword evidence="3" id="KW-0175">Coiled coil</keyword>
<dbReference type="Proteomes" id="UP000187209">
    <property type="component" value="Unassembled WGS sequence"/>
</dbReference>
<dbReference type="Pfam" id="PF05615">
    <property type="entry name" value="THOC7"/>
    <property type="match status" value="1"/>
</dbReference>
<gene>
    <name evidence="4" type="ORF">SteCoe_26030</name>
</gene>
<proteinExistence type="predicted"/>
<dbReference type="GO" id="GO:0000445">
    <property type="term" value="C:THO complex part of transcription export complex"/>
    <property type="evidence" value="ECO:0007669"/>
    <property type="project" value="InterPro"/>
</dbReference>
<evidence type="ECO:0000313" key="4">
    <source>
        <dbReference type="EMBL" id="OMJ74930.1"/>
    </source>
</evidence>
<comment type="caution">
    <text evidence="4">The sequence shown here is derived from an EMBL/GenBank/DDBJ whole genome shotgun (WGS) entry which is preliminary data.</text>
</comment>
<keyword evidence="2" id="KW-0539">Nucleus</keyword>